<dbReference type="Pfam" id="PF13879">
    <property type="entry name" value="Hmw_CFAP97"/>
    <property type="match status" value="1"/>
</dbReference>
<proteinExistence type="predicted"/>
<protein>
    <submittedName>
        <fullName evidence="1">Uncharacterized protein</fullName>
    </submittedName>
</protein>
<evidence type="ECO:0000313" key="1">
    <source>
        <dbReference type="EMBL" id="QHT11805.1"/>
    </source>
</evidence>
<reference evidence="1" key="1">
    <citation type="journal article" date="2020" name="Nature">
        <title>Giant virus diversity and host interactions through global metagenomics.</title>
        <authorList>
            <person name="Schulz F."/>
            <person name="Roux S."/>
            <person name="Paez-Espino D."/>
            <person name="Jungbluth S."/>
            <person name="Walsh D.A."/>
            <person name="Denef V.J."/>
            <person name="McMahon K.D."/>
            <person name="Konstantinidis K.T."/>
            <person name="Eloe-Fadrosh E.A."/>
            <person name="Kyrpides N.C."/>
            <person name="Woyke T."/>
        </authorList>
    </citation>
    <scope>NUCLEOTIDE SEQUENCE</scope>
    <source>
        <strain evidence="1">GVMAG-M-3300023174-124</strain>
    </source>
</reference>
<accession>A0A6C0D7Y1</accession>
<sequence>MNFLYWHIVMRVDRKGYEKMLYENHLQRVRDAKSTIDMDSPKPSPTIFSRKLEIEYNRKMDKINRENRALVSRLINQRSAIDNAHSQQLSDVRKFKQQILDKKWKQWVYYPV</sequence>
<organism evidence="1">
    <name type="scientific">viral metagenome</name>
    <dbReference type="NCBI Taxonomy" id="1070528"/>
    <lineage>
        <taxon>unclassified sequences</taxon>
        <taxon>metagenomes</taxon>
        <taxon>organismal metagenomes</taxon>
    </lineage>
</organism>
<dbReference type="EMBL" id="MN739538">
    <property type="protein sequence ID" value="QHT11805.1"/>
    <property type="molecule type" value="Genomic_DNA"/>
</dbReference>
<dbReference type="AlphaFoldDB" id="A0A6C0D7Y1"/>
<name>A0A6C0D7Y1_9ZZZZ</name>
<dbReference type="InterPro" id="IPR029488">
    <property type="entry name" value="Hmw/CFAP97"/>
</dbReference>